<protein>
    <submittedName>
        <fullName evidence="2">ROK family transcriptional regulator</fullName>
    </submittedName>
</protein>
<dbReference type="InterPro" id="IPR043129">
    <property type="entry name" value="ATPase_NBD"/>
</dbReference>
<dbReference type="SUPFAM" id="SSF46785">
    <property type="entry name" value="Winged helix' DNA-binding domain"/>
    <property type="match status" value="1"/>
</dbReference>
<gene>
    <name evidence="2" type="ORF">R7226_21140</name>
</gene>
<dbReference type="Proteomes" id="UP001284601">
    <property type="component" value="Unassembled WGS sequence"/>
</dbReference>
<dbReference type="InterPro" id="IPR036390">
    <property type="entry name" value="WH_DNA-bd_sf"/>
</dbReference>
<sequence length="415" mass="42914">MTRRTTRDVRLANRANVLYTLRREGPISRQDVAVRAGVSAATAANVVGQLLEEGVLSEAGQLPSNGGRPASLTGINPAYGVIVGIDLGETAVRLELFDLALQRTAEVEVPVGAEDRSADAIVELIAEGVDRLLAQSGTARERVLGLGVGVPGIVEDSGTALVHAPSIGWSGVPLQSLLEARTELPSTVSNGAKALGTAESWFGAAGEDQDVVVCLIGTGVGASFLQQGKLYRGASASAGEWGHTTLVLDGDPCRCGAHGCLEAYVGAPAIARRWVAAGGAGGEREDGHGDEEAIEHLALAAEAGDERALGVLRETARYLGAGVSDLVNLINPDRVVVGGWVGLRLGPLLLPLVRDAARGRALRPPFEQLTLDLCRLGPDAVALGAATMIVDRFFAAGGQREARGNLAHHGGEDAR</sequence>
<evidence type="ECO:0000313" key="2">
    <source>
        <dbReference type="EMBL" id="MDW5596866.1"/>
    </source>
</evidence>
<dbReference type="SUPFAM" id="SSF53067">
    <property type="entry name" value="Actin-like ATPase domain"/>
    <property type="match status" value="1"/>
</dbReference>
<reference evidence="3" key="1">
    <citation type="submission" date="2023-07" db="EMBL/GenBank/DDBJ databases">
        <title>Conexibacter stalactiti sp. nov., isolated from stalactites in a lava cave and emended description of the genus Conexibacter.</title>
        <authorList>
            <person name="Lee S.D."/>
        </authorList>
    </citation>
    <scope>NUCLEOTIDE SEQUENCE [LARGE SCALE GENOMIC DNA]</scope>
    <source>
        <strain evidence="3">KCTC 39840</strain>
    </source>
</reference>
<dbReference type="RefSeq" id="WP_318599302.1">
    <property type="nucleotide sequence ID" value="NZ_JAWSTH010000067.1"/>
</dbReference>
<proteinExistence type="inferred from homology"/>
<dbReference type="EMBL" id="JAWSTH010000067">
    <property type="protein sequence ID" value="MDW5596866.1"/>
    <property type="molecule type" value="Genomic_DNA"/>
</dbReference>
<organism evidence="2 3">
    <name type="scientific">Conexibacter stalactiti</name>
    <dbReference type="NCBI Taxonomy" id="1940611"/>
    <lineage>
        <taxon>Bacteria</taxon>
        <taxon>Bacillati</taxon>
        <taxon>Actinomycetota</taxon>
        <taxon>Thermoleophilia</taxon>
        <taxon>Solirubrobacterales</taxon>
        <taxon>Conexibacteraceae</taxon>
        <taxon>Conexibacter</taxon>
    </lineage>
</organism>
<dbReference type="Gene3D" id="3.30.420.40">
    <property type="match status" value="2"/>
</dbReference>
<dbReference type="Pfam" id="PF00480">
    <property type="entry name" value="ROK"/>
    <property type="match status" value="1"/>
</dbReference>
<evidence type="ECO:0000313" key="3">
    <source>
        <dbReference type="Proteomes" id="UP001284601"/>
    </source>
</evidence>
<accession>A0ABU4HU79</accession>
<dbReference type="Gene3D" id="1.10.10.10">
    <property type="entry name" value="Winged helix-like DNA-binding domain superfamily/Winged helix DNA-binding domain"/>
    <property type="match status" value="1"/>
</dbReference>
<name>A0ABU4HU79_9ACTN</name>
<comment type="caution">
    <text evidence="2">The sequence shown here is derived from an EMBL/GenBank/DDBJ whole genome shotgun (WGS) entry which is preliminary data.</text>
</comment>
<dbReference type="PANTHER" id="PTHR18964">
    <property type="entry name" value="ROK (REPRESSOR, ORF, KINASE) FAMILY"/>
    <property type="match status" value="1"/>
</dbReference>
<keyword evidence="3" id="KW-1185">Reference proteome</keyword>
<dbReference type="PANTHER" id="PTHR18964:SF149">
    <property type="entry name" value="BIFUNCTIONAL UDP-N-ACETYLGLUCOSAMINE 2-EPIMERASE_N-ACETYLMANNOSAMINE KINASE"/>
    <property type="match status" value="1"/>
</dbReference>
<dbReference type="InterPro" id="IPR036388">
    <property type="entry name" value="WH-like_DNA-bd_sf"/>
</dbReference>
<comment type="similarity">
    <text evidence="1">Belongs to the ROK (NagC/XylR) family.</text>
</comment>
<evidence type="ECO:0000256" key="1">
    <source>
        <dbReference type="ARBA" id="ARBA00006479"/>
    </source>
</evidence>
<dbReference type="InterPro" id="IPR000600">
    <property type="entry name" value="ROK"/>
</dbReference>